<sequence>MAAADELRRVEKLWFSPDVVILRAQDRIFRVFVAILKEKSSVFADMFLFPQPPSSDVESLEGVPVVTLHDDPAELEVFLKAIFDSDFFMPPPAKSKFMDTLGILRLAHKYDIPYLRRRALEHLEPIFPARLAKYDCLSDRIAALDSESLIQAFALVEAASEVDAPWLLPVAYYSICRCDLATITASPLWLTLGEKQRRACIVGSQRQMRQYPKIVNFLSVSKDRNDEDCLDWAECNRTRLTFQLGPQLCPYMNWPLEIWRGAFWAALAETGGLCEPCTTEAKARHAAARQECWDELPKMFDLPGWDELEQMRRAALSS</sequence>
<dbReference type="InterPro" id="IPR011333">
    <property type="entry name" value="SKP1/BTB/POZ_sf"/>
</dbReference>
<feature type="domain" description="BTB" evidence="1">
    <location>
        <begin position="17"/>
        <end position="91"/>
    </location>
</feature>
<protein>
    <recommendedName>
        <fullName evidence="1">BTB domain-containing protein</fullName>
    </recommendedName>
</protein>
<gene>
    <name evidence="2" type="ORF">DFH08DRAFT_52308</name>
</gene>
<dbReference type="EMBL" id="JARIHO010000101">
    <property type="protein sequence ID" value="KAJ7304561.1"/>
    <property type="molecule type" value="Genomic_DNA"/>
</dbReference>
<accession>A0AAD6Z1X6</accession>
<dbReference type="InterPro" id="IPR000210">
    <property type="entry name" value="BTB/POZ_dom"/>
</dbReference>
<dbReference type="PROSITE" id="PS50097">
    <property type="entry name" value="BTB"/>
    <property type="match status" value="1"/>
</dbReference>
<evidence type="ECO:0000313" key="2">
    <source>
        <dbReference type="EMBL" id="KAJ7304561.1"/>
    </source>
</evidence>
<name>A0AAD6Z1X6_9AGAR</name>
<dbReference type="Proteomes" id="UP001218218">
    <property type="component" value="Unassembled WGS sequence"/>
</dbReference>
<dbReference type="SUPFAM" id="SSF54695">
    <property type="entry name" value="POZ domain"/>
    <property type="match status" value="1"/>
</dbReference>
<dbReference type="Gene3D" id="3.30.710.10">
    <property type="entry name" value="Potassium Channel Kv1.1, Chain A"/>
    <property type="match status" value="1"/>
</dbReference>
<comment type="caution">
    <text evidence="2">The sequence shown here is derived from an EMBL/GenBank/DDBJ whole genome shotgun (WGS) entry which is preliminary data.</text>
</comment>
<organism evidence="2 3">
    <name type="scientific">Mycena albidolilacea</name>
    <dbReference type="NCBI Taxonomy" id="1033008"/>
    <lineage>
        <taxon>Eukaryota</taxon>
        <taxon>Fungi</taxon>
        <taxon>Dikarya</taxon>
        <taxon>Basidiomycota</taxon>
        <taxon>Agaricomycotina</taxon>
        <taxon>Agaricomycetes</taxon>
        <taxon>Agaricomycetidae</taxon>
        <taxon>Agaricales</taxon>
        <taxon>Marasmiineae</taxon>
        <taxon>Mycenaceae</taxon>
        <taxon>Mycena</taxon>
    </lineage>
</organism>
<evidence type="ECO:0000313" key="3">
    <source>
        <dbReference type="Proteomes" id="UP001218218"/>
    </source>
</evidence>
<keyword evidence="3" id="KW-1185">Reference proteome</keyword>
<dbReference type="SMART" id="SM00225">
    <property type="entry name" value="BTB"/>
    <property type="match status" value="1"/>
</dbReference>
<proteinExistence type="predicted"/>
<reference evidence="2" key="1">
    <citation type="submission" date="2023-03" db="EMBL/GenBank/DDBJ databases">
        <title>Massive genome expansion in bonnet fungi (Mycena s.s.) driven by repeated elements and novel gene families across ecological guilds.</title>
        <authorList>
            <consortium name="Lawrence Berkeley National Laboratory"/>
            <person name="Harder C.B."/>
            <person name="Miyauchi S."/>
            <person name="Viragh M."/>
            <person name="Kuo A."/>
            <person name="Thoen E."/>
            <person name="Andreopoulos B."/>
            <person name="Lu D."/>
            <person name="Skrede I."/>
            <person name="Drula E."/>
            <person name="Henrissat B."/>
            <person name="Morin E."/>
            <person name="Kohler A."/>
            <person name="Barry K."/>
            <person name="LaButti K."/>
            <person name="Morin E."/>
            <person name="Salamov A."/>
            <person name="Lipzen A."/>
            <person name="Mereny Z."/>
            <person name="Hegedus B."/>
            <person name="Baldrian P."/>
            <person name="Stursova M."/>
            <person name="Weitz H."/>
            <person name="Taylor A."/>
            <person name="Grigoriev I.V."/>
            <person name="Nagy L.G."/>
            <person name="Martin F."/>
            <person name="Kauserud H."/>
        </authorList>
    </citation>
    <scope>NUCLEOTIDE SEQUENCE</scope>
    <source>
        <strain evidence="2">CBHHK002</strain>
    </source>
</reference>
<evidence type="ECO:0000259" key="1">
    <source>
        <dbReference type="PROSITE" id="PS50097"/>
    </source>
</evidence>
<dbReference type="AlphaFoldDB" id="A0AAD6Z1X6"/>